<gene>
    <name evidence="6" type="ORF">KEC16_01655</name>
</gene>
<name>A0ABS5I7L4_9PROT</name>
<evidence type="ECO:0000256" key="2">
    <source>
        <dbReference type="ARBA" id="ARBA00022989"/>
    </source>
</evidence>
<dbReference type="InterPro" id="IPR036259">
    <property type="entry name" value="MFS_trans_sf"/>
</dbReference>
<proteinExistence type="predicted"/>
<evidence type="ECO:0000256" key="3">
    <source>
        <dbReference type="ARBA" id="ARBA00023136"/>
    </source>
</evidence>
<reference evidence="6 7" key="1">
    <citation type="submission" date="2021-04" db="EMBL/GenBank/DDBJ databases">
        <title>Magnetospirillum sulfuroxidans sp. nov., a facultative chemolithoautotrophic sulfur-oxidizing alphaproteobacterium isolated from freshwater sediment and proposals for Paramagetospirillum gen. nov., and Magnetospirillaceae fam. nov.</title>
        <authorList>
            <person name="Koziaeva V."/>
            <person name="Geelhoed J.S."/>
            <person name="Sorokin D.Y."/>
            <person name="Grouzdev D.S."/>
        </authorList>
    </citation>
    <scope>NUCLEOTIDE SEQUENCE [LARGE SCALE GENOMIC DNA]</scope>
    <source>
        <strain evidence="6 7">J10</strain>
    </source>
</reference>
<comment type="caution">
    <text evidence="6">The sequence shown here is derived from an EMBL/GenBank/DDBJ whole genome shotgun (WGS) entry which is preliminary data.</text>
</comment>
<feature type="transmembrane region" description="Helical" evidence="4">
    <location>
        <begin position="79"/>
        <end position="104"/>
    </location>
</feature>
<feature type="transmembrane region" description="Helical" evidence="4">
    <location>
        <begin position="241"/>
        <end position="261"/>
    </location>
</feature>
<dbReference type="PANTHER" id="PTHR23527:SF1">
    <property type="entry name" value="BLL3282 PROTEIN"/>
    <property type="match status" value="1"/>
</dbReference>
<evidence type="ECO:0000313" key="6">
    <source>
        <dbReference type="EMBL" id="MBR9970416.1"/>
    </source>
</evidence>
<keyword evidence="7" id="KW-1185">Reference proteome</keyword>
<keyword evidence="1 4" id="KW-0812">Transmembrane</keyword>
<evidence type="ECO:0000256" key="4">
    <source>
        <dbReference type="SAM" id="Phobius"/>
    </source>
</evidence>
<feature type="transmembrane region" description="Helical" evidence="4">
    <location>
        <begin position="214"/>
        <end position="235"/>
    </location>
</feature>
<feature type="transmembrane region" description="Helical" evidence="4">
    <location>
        <begin position="45"/>
        <end position="67"/>
    </location>
</feature>
<dbReference type="EMBL" id="JAGTUF010000001">
    <property type="protein sequence ID" value="MBR9970416.1"/>
    <property type="molecule type" value="Genomic_DNA"/>
</dbReference>
<keyword evidence="3 4" id="KW-0472">Membrane</keyword>
<dbReference type="InterPro" id="IPR020846">
    <property type="entry name" value="MFS_dom"/>
</dbReference>
<feature type="transmembrane region" description="Helical" evidence="4">
    <location>
        <begin position="305"/>
        <end position="325"/>
    </location>
</feature>
<feature type="transmembrane region" description="Helical" evidence="4">
    <location>
        <begin position="337"/>
        <end position="359"/>
    </location>
</feature>
<keyword evidence="2 4" id="KW-1133">Transmembrane helix</keyword>
<feature type="transmembrane region" description="Helical" evidence="4">
    <location>
        <begin position="273"/>
        <end position="293"/>
    </location>
</feature>
<accession>A0ABS5I7L4</accession>
<evidence type="ECO:0000259" key="5">
    <source>
        <dbReference type="PROSITE" id="PS50850"/>
    </source>
</evidence>
<protein>
    <submittedName>
        <fullName evidence="6">MFS transporter</fullName>
    </submittedName>
</protein>
<dbReference type="SUPFAM" id="SSF103473">
    <property type="entry name" value="MFS general substrate transporter"/>
    <property type="match status" value="1"/>
</dbReference>
<dbReference type="Gene3D" id="1.20.1250.20">
    <property type="entry name" value="MFS general substrate transporter like domains"/>
    <property type="match status" value="1"/>
</dbReference>
<feature type="transmembrane region" description="Helical" evidence="4">
    <location>
        <begin position="371"/>
        <end position="390"/>
    </location>
</feature>
<dbReference type="InterPro" id="IPR052952">
    <property type="entry name" value="MFS-Transporter"/>
</dbReference>
<dbReference type="InterPro" id="IPR011701">
    <property type="entry name" value="MFS"/>
</dbReference>
<dbReference type="RefSeq" id="WP_211545910.1">
    <property type="nucleotide sequence ID" value="NZ_JAGTUF010000001.1"/>
</dbReference>
<feature type="transmembrane region" description="Helical" evidence="4">
    <location>
        <begin position="158"/>
        <end position="181"/>
    </location>
</feature>
<sequence>MSIPAYIPVLVATTAAQSLVSLAVLSPAAIAPAIAQDLQISGSMIGWWISMAYGGAMVTSLLGGNAVRRLGATRSTQIGLLLAFVGGMAMMIGTLPLALLAALITGLGYGMTNPAASHLLAKTTSPERRNLVFSIKQTGVPLGGTLAGLITPRLTQAWGWPAAIMAVALTCLVLALVLIAVRRRWDCDRDPKARMTGNPFAGLAAIWRMPRLRALSLAGFAYAAVQLSVSAFAVTMLVSDLSWSLVDAGLLLSALQVAGVIGRIGIGSLADRFFGGTATLIALGVITCLLAVLTGLLSPTWPSPLVFAILIPFGAAALGWNGVYLAELAHSSEPAQIPRVTGASLFFTYGGVLVGPPAFAALHDVIGSYTGTYALSALPALTGAAILIFARKRV</sequence>
<dbReference type="Pfam" id="PF07690">
    <property type="entry name" value="MFS_1"/>
    <property type="match status" value="1"/>
</dbReference>
<organism evidence="6 7">
    <name type="scientific">Magnetospirillum sulfuroxidans</name>
    <dbReference type="NCBI Taxonomy" id="611300"/>
    <lineage>
        <taxon>Bacteria</taxon>
        <taxon>Pseudomonadati</taxon>
        <taxon>Pseudomonadota</taxon>
        <taxon>Alphaproteobacteria</taxon>
        <taxon>Rhodospirillales</taxon>
        <taxon>Rhodospirillaceae</taxon>
        <taxon>Magnetospirillum</taxon>
    </lineage>
</organism>
<evidence type="ECO:0000313" key="7">
    <source>
        <dbReference type="Proteomes" id="UP000680714"/>
    </source>
</evidence>
<dbReference type="PROSITE" id="PS50850">
    <property type="entry name" value="MFS"/>
    <property type="match status" value="1"/>
</dbReference>
<evidence type="ECO:0000256" key="1">
    <source>
        <dbReference type="ARBA" id="ARBA00022692"/>
    </source>
</evidence>
<dbReference type="Proteomes" id="UP000680714">
    <property type="component" value="Unassembled WGS sequence"/>
</dbReference>
<feature type="domain" description="Major facilitator superfamily (MFS) profile" evidence="5">
    <location>
        <begin position="7"/>
        <end position="394"/>
    </location>
</feature>
<dbReference type="PANTHER" id="PTHR23527">
    <property type="entry name" value="BLL3282 PROTEIN"/>
    <property type="match status" value="1"/>
</dbReference>